<evidence type="ECO:0000313" key="1">
    <source>
        <dbReference type="EMBL" id="MFC0686698.1"/>
    </source>
</evidence>
<protein>
    <submittedName>
        <fullName evidence="1">Uncharacterized protein</fullName>
    </submittedName>
</protein>
<dbReference type="RefSeq" id="WP_267218624.1">
    <property type="nucleotide sequence ID" value="NZ_JAPCWC010000001.1"/>
</dbReference>
<dbReference type="InterPro" id="IPR036661">
    <property type="entry name" value="Luciferase-like_sf"/>
</dbReference>
<keyword evidence="2" id="KW-1185">Reference proteome</keyword>
<dbReference type="EMBL" id="JBHLTM010000075">
    <property type="protein sequence ID" value="MFC0686698.1"/>
    <property type="molecule type" value="Genomic_DNA"/>
</dbReference>
<comment type="caution">
    <text evidence="1">The sequence shown here is derived from an EMBL/GenBank/DDBJ whole genome shotgun (WGS) entry which is preliminary data.</text>
</comment>
<organism evidence="1 2">
    <name type="scientific">Novosphingobium clariflavum</name>
    <dbReference type="NCBI Taxonomy" id="2029884"/>
    <lineage>
        <taxon>Bacteria</taxon>
        <taxon>Pseudomonadati</taxon>
        <taxon>Pseudomonadota</taxon>
        <taxon>Alphaproteobacteria</taxon>
        <taxon>Sphingomonadales</taxon>
        <taxon>Sphingomonadaceae</taxon>
        <taxon>Novosphingobium</taxon>
    </lineage>
</organism>
<reference evidence="1 2" key="1">
    <citation type="submission" date="2024-09" db="EMBL/GenBank/DDBJ databases">
        <authorList>
            <person name="Sun Q."/>
            <person name="Mori K."/>
        </authorList>
    </citation>
    <scope>NUCLEOTIDE SEQUENCE [LARGE SCALE GENOMIC DNA]</scope>
    <source>
        <strain evidence="1 2">CICC 11035S</strain>
    </source>
</reference>
<dbReference type="Proteomes" id="UP001589858">
    <property type="component" value="Unassembled WGS sequence"/>
</dbReference>
<sequence>MAGRSHASKRKRQLALGVFFAGFVLPELQKRRIFRSEYGGRTLRDHLGLHRPANRHLRITADVLS</sequence>
<gene>
    <name evidence="1" type="ORF">ACFFF8_19110</name>
</gene>
<proteinExistence type="predicted"/>
<dbReference type="SUPFAM" id="SSF51679">
    <property type="entry name" value="Bacterial luciferase-like"/>
    <property type="match status" value="1"/>
</dbReference>
<evidence type="ECO:0000313" key="2">
    <source>
        <dbReference type="Proteomes" id="UP001589858"/>
    </source>
</evidence>
<name>A0ABV6SF78_9SPHN</name>
<accession>A0ABV6SF78</accession>
<dbReference type="Gene3D" id="3.20.20.30">
    <property type="entry name" value="Luciferase-like domain"/>
    <property type="match status" value="1"/>
</dbReference>